<sequence length="142" mass="16617">MWTIFGVVLGGLISFTGQFWQGRVTERDLRRTQRIQHLIDFLSAVQEAERVAVEHYHHHVDDEQWRTRSKQIIDRVWVAQKTLHMLCSPKVNEAARALAFDVRDVIRDGPGDTPGATEEEKVWEYIRANRRAFLDVARDHLK</sequence>
<accession>A0ABN3TUN8</accession>
<gene>
    <name evidence="1" type="ORF">GCM10010315_35600</name>
</gene>
<keyword evidence="2" id="KW-1185">Reference proteome</keyword>
<protein>
    <submittedName>
        <fullName evidence="1">Uncharacterized protein</fullName>
    </submittedName>
</protein>
<evidence type="ECO:0000313" key="1">
    <source>
        <dbReference type="EMBL" id="GAA2718915.1"/>
    </source>
</evidence>
<dbReference type="Proteomes" id="UP001500886">
    <property type="component" value="Unassembled WGS sequence"/>
</dbReference>
<dbReference type="EMBL" id="BAAASL010000012">
    <property type="protein sequence ID" value="GAA2718915.1"/>
    <property type="molecule type" value="Genomic_DNA"/>
</dbReference>
<name>A0ABN3TUN8_9ACTN</name>
<dbReference type="RefSeq" id="WP_344436349.1">
    <property type="nucleotide sequence ID" value="NZ_BAAASL010000012.1"/>
</dbReference>
<reference evidence="1 2" key="1">
    <citation type="journal article" date="2019" name="Int. J. Syst. Evol. Microbiol.">
        <title>The Global Catalogue of Microorganisms (GCM) 10K type strain sequencing project: providing services to taxonomists for standard genome sequencing and annotation.</title>
        <authorList>
            <consortium name="The Broad Institute Genomics Platform"/>
            <consortium name="The Broad Institute Genome Sequencing Center for Infectious Disease"/>
            <person name="Wu L."/>
            <person name="Ma J."/>
        </authorList>
    </citation>
    <scope>NUCLEOTIDE SEQUENCE [LARGE SCALE GENOMIC DNA]</scope>
    <source>
        <strain evidence="1 2">JCM 4542</strain>
    </source>
</reference>
<evidence type="ECO:0000313" key="2">
    <source>
        <dbReference type="Proteomes" id="UP001500886"/>
    </source>
</evidence>
<comment type="caution">
    <text evidence="1">The sequence shown here is derived from an EMBL/GenBank/DDBJ whole genome shotgun (WGS) entry which is preliminary data.</text>
</comment>
<proteinExistence type="predicted"/>
<organism evidence="1 2">
    <name type="scientific">Streptomyces luteosporeus</name>
    <dbReference type="NCBI Taxonomy" id="173856"/>
    <lineage>
        <taxon>Bacteria</taxon>
        <taxon>Bacillati</taxon>
        <taxon>Actinomycetota</taxon>
        <taxon>Actinomycetes</taxon>
        <taxon>Kitasatosporales</taxon>
        <taxon>Streptomycetaceae</taxon>
        <taxon>Streptomyces</taxon>
    </lineage>
</organism>